<keyword evidence="2" id="KW-0238">DNA-binding</keyword>
<feature type="domain" description="HTH luxR-type" evidence="4">
    <location>
        <begin position="198"/>
        <end position="263"/>
    </location>
</feature>
<evidence type="ECO:0000256" key="3">
    <source>
        <dbReference type="ARBA" id="ARBA00023163"/>
    </source>
</evidence>
<sequence>MSNDYNKLSEYWKTKYSDEISKYRSYQVTEDFKQMAAMFAPGNSYYYVINFHDFQLEHISDSVIEFAGKPKEKVQLEDLLKLAIREELGRIELKEKVVNDFFTRFLDRDKLREYKLIYSYKMKDASGKIRSMLHQTTVMSTAENGMPEHVFSVHTDISHLRISSCNDVSFVSLKGEKSYFNVNTDNGYFDPSFCEYENKDLLDRLSEREVQIIKLLANGKSAAEIAKEFNLSEHTIKTHRRNILNKSNCSNTAELVAKCVTGGVLSISLN</sequence>
<dbReference type="GO" id="GO:0003677">
    <property type="term" value="F:DNA binding"/>
    <property type="evidence" value="ECO:0007669"/>
    <property type="project" value="UniProtKB-KW"/>
</dbReference>
<dbReference type="SMART" id="SM00421">
    <property type="entry name" value="HTH_LUXR"/>
    <property type="match status" value="1"/>
</dbReference>
<protein>
    <submittedName>
        <fullName evidence="5">LuxR C-terminal-related transcriptional regulator</fullName>
    </submittedName>
</protein>
<dbReference type="InterPro" id="IPR016032">
    <property type="entry name" value="Sig_transdc_resp-reg_C-effctor"/>
</dbReference>
<dbReference type="GO" id="GO:0006355">
    <property type="term" value="P:regulation of DNA-templated transcription"/>
    <property type="evidence" value="ECO:0007669"/>
    <property type="project" value="InterPro"/>
</dbReference>
<dbReference type="Gene3D" id="3.30.450.20">
    <property type="entry name" value="PAS domain"/>
    <property type="match status" value="1"/>
</dbReference>
<keyword evidence="6" id="KW-1185">Reference proteome</keyword>
<dbReference type="RefSeq" id="WP_241549348.1">
    <property type="nucleotide sequence ID" value="NZ_JANCNS010000001.1"/>
</dbReference>
<dbReference type="Gene3D" id="1.10.10.10">
    <property type="entry name" value="Winged helix-like DNA-binding domain superfamily/Winged helix DNA-binding domain"/>
    <property type="match status" value="1"/>
</dbReference>
<dbReference type="PANTHER" id="PTHR44688">
    <property type="entry name" value="DNA-BINDING TRANSCRIPTIONAL ACTIVATOR DEVR_DOSR"/>
    <property type="match status" value="1"/>
</dbReference>
<dbReference type="PRINTS" id="PR00038">
    <property type="entry name" value="HTHLUXR"/>
</dbReference>
<dbReference type="SUPFAM" id="SSF46894">
    <property type="entry name" value="C-terminal effector domain of the bipartite response regulators"/>
    <property type="match status" value="1"/>
</dbReference>
<dbReference type="PROSITE" id="PS00622">
    <property type="entry name" value="HTH_LUXR_1"/>
    <property type="match status" value="1"/>
</dbReference>
<evidence type="ECO:0000256" key="1">
    <source>
        <dbReference type="ARBA" id="ARBA00023015"/>
    </source>
</evidence>
<reference evidence="5" key="1">
    <citation type="submission" date="2022-07" db="EMBL/GenBank/DDBJ databases">
        <title>Gramela sediminis sp. nov., isolated from deep-sea sediment of the Indian Ocean.</title>
        <authorList>
            <person name="Shi H."/>
        </authorList>
    </citation>
    <scope>NUCLEOTIDE SEQUENCE</scope>
    <source>
        <strain evidence="5">GC03-9</strain>
    </source>
</reference>
<dbReference type="Pfam" id="PF00196">
    <property type="entry name" value="GerE"/>
    <property type="match status" value="1"/>
</dbReference>
<evidence type="ECO:0000256" key="2">
    <source>
        <dbReference type="ARBA" id="ARBA00023125"/>
    </source>
</evidence>
<dbReference type="Proteomes" id="UP001155280">
    <property type="component" value="Unassembled WGS sequence"/>
</dbReference>
<dbReference type="InterPro" id="IPR000792">
    <property type="entry name" value="Tscrpt_reg_LuxR_C"/>
</dbReference>
<dbReference type="InterPro" id="IPR036388">
    <property type="entry name" value="WH-like_DNA-bd_sf"/>
</dbReference>
<name>A0A9X2KVT2_9FLAO</name>
<dbReference type="EMBL" id="JANCNS010000001">
    <property type="protein sequence ID" value="MCP9199035.1"/>
    <property type="molecule type" value="Genomic_DNA"/>
</dbReference>
<dbReference type="PROSITE" id="PS50043">
    <property type="entry name" value="HTH_LUXR_2"/>
    <property type="match status" value="1"/>
</dbReference>
<dbReference type="CDD" id="cd06170">
    <property type="entry name" value="LuxR_C_like"/>
    <property type="match status" value="1"/>
</dbReference>
<comment type="caution">
    <text evidence="5">The sequence shown here is derived from an EMBL/GenBank/DDBJ whole genome shotgun (WGS) entry which is preliminary data.</text>
</comment>
<organism evidence="5 6">
    <name type="scientific">Christiangramia oceanisediminis</name>
    <dbReference type="NCBI Taxonomy" id="2920386"/>
    <lineage>
        <taxon>Bacteria</taxon>
        <taxon>Pseudomonadati</taxon>
        <taxon>Bacteroidota</taxon>
        <taxon>Flavobacteriia</taxon>
        <taxon>Flavobacteriales</taxon>
        <taxon>Flavobacteriaceae</taxon>
        <taxon>Christiangramia</taxon>
    </lineage>
</organism>
<dbReference type="AlphaFoldDB" id="A0A9X2KVT2"/>
<gene>
    <name evidence="5" type="ORF">MKO06_03890</name>
</gene>
<keyword evidence="3" id="KW-0804">Transcription</keyword>
<dbReference type="PANTHER" id="PTHR44688:SF16">
    <property type="entry name" value="DNA-BINDING TRANSCRIPTIONAL ACTIVATOR DEVR_DOSR"/>
    <property type="match status" value="1"/>
</dbReference>
<evidence type="ECO:0000259" key="4">
    <source>
        <dbReference type="PROSITE" id="PS50043"/>
    </source>
</evidence>
<proteinExistence type="predicted"/>
<evidence type="ECO:0000313" key="6">
    <source>
        <dbReference type="Proteomes" id="UP001155280"/>
    </source>
</evidence>
<evidence type="ECO:0000313" key="5">
    <source>
        <dbReference type="EMBL" id="MCP9199035.1"/>
    </source>
</evidence>
<accession>A0A9X2KVT2</accession>
<keyword evidence="1" id="KW-0805">Transcription regulation</keyword>